<evidence type="ECO:0000313" key="3">
    <source>
        <dbReference type="Proteomes" id="UP000324800"/>
    </source>
</evidence>
<evidence type="ECO:0000313" key="2">
    <source>
        <dbReference type="EMBL" id="KAA6395563.1"/>
    </source>
</evidence>
<gene>
    <name evidence="2" type="ORF">EZS28_008915</name>
</gene>
<dbReference type="EMBL" id="SNRW01001650">
    <property type="protein sequence ID" value="KAA6395563.1"/>
    <property type="molecule type" value="Genomic_DNA"/>
</dbReference>
<name>A0A5J4WL61_9EUKA</name>
<organism evidence="2 3">
    <name type="scientific">Streblomastix strix</name>
    <dbReference type="NCBI Taxonomy" id="222440"/>
    <lineage>
        <taxon>Eukaryota</taxon>
        <taxon>Metamonada</taxon>
        <taxon>Preaxostyla</taxon>
        <taxon>Oxymonadida</taxon>
        <taxon>Streblomastigidae</taxon>
        <taxon>Streblomastix</taxon>
    </lineage>
</organism>
<feature type="compositionally biased region" description="Acidic residues" evidence="1">
    <location>
        <begin position="66"/>
        <end position="80"/>
    </location>
</feature>
<protein>
    <submittedName>
        <fullName evidence="2">Uncharacterized protein</fullName>
    </submittedName>
</protein>
<dbReference type="Proteomes" id="UP000324800">
    <property type="component" value="Unassembled WGS sequence"/>
</dbReference>
<reference evidence="2 3" key="1">
    <citation type="submission" date="2019-03" db="EMBL/GenBank/DDBJ databases">
        <title>Single cell metagenomics reveals metabolic interactions within the superorganism composed of flagellate Streblomastix strix and complex community of Bacteroidetes bacteria on its surface.</title>
        <authorList>
            <person name="Treitli S.C."/>
            <person name="Kolisko M."/>
            <person name="Husnik F."/>
            <person name="Keeling P."/>
            <person name="Hampl V."/>
        </authorList>
    </citation>
    <scope>NUCLEOTIDE SEQUENCE [LARGE SCALE GENOMIC DNA]</scope>
    <source>
        <strain evidence="2">ST1C</strain>
    </source>
</reference>
<accession>A0A5J4WL61</accession>
<sequence>MLCVGANAVTQLKELANAPGELRGVVGGSILPADIFYDDNIESVKSRSGYSKHRMLQTSSVMGEEQQQEEDFNQEDVEEETRELLAPILYHQEGSE</sequence>
<comment type="caution">
    <text evidence="2">The sequence shown here is derived from an EMBL/GenBank/DDBJ whole genome shotgun (WGS) entry which is preliminary data.</text>
</comment>
<feature type="region of interest" description="Disordered" evidence="1">
    <location>
        <begin position="55"/>
        <end position="80"/>
    </location>
</feature>
<proteinExistence type="predicted"/>
<dbReference type="AlphaFoldDB" id="A0A5J4WL61"/>
<evidence type="ECO:0000256" key="1">
    <source>
        <dbReference type="SAM" id="MobiDB-lite"/>
    </source>
</evidence>